<dbReference type="RefSeq" id="WP_038089863.1">
    <property type="nucleotide sequence ID" value="NZ_JHEG04000001.1"/>
</dbReference>
<feature type="region of interest" description="Disordered" evidence="1">
    <location>
        <begin position="1"/>
        <end position="24"/>
    </location>
</feature>
<reference evidence="2" key="2">
    <citation type="submission" date="2019-11" db="EMBL/GenBank/DDBJ databases">
        <title>Improved Assembly of Tolypothrix boutellei genome.</title>
        <authorList>
            <person name="Sarangi A.N."/>
            <person name="Mukherjee M."/>
            <person name="Ghosh S."/>
            <person name="Singh D."/>
            <person name="Das A."/>
            <person name="Kant S."/>
            <person name="Prusty A."/>
            <person name="Tripathy S."/>
        </authorList>
    </citation>
    <scope>NUCLEOTIDE SEQUENCE</scope>
    <source>
        <strain evidence="2">VB521301</strain>
    </source>
</reference>
<comment type="caution">
    <text evidence="3">The sequence shown here is derived from an EMBL/GenBank/DDBJ whole genome shotgun (WGS) entry which is preliminary data.</text>
</comment>
<evidence type="ECO:0000313" key="4">
    <source>
        <dbReference type="Proteomes" id="UP000029738"/>
    </source>
</evidence>
<evidence type="ECO:0000256" key="1">
    <source>
        <dbReference type="SAM" id="MobiDB-lite"/>
    </source>
</evidence>
<dbReference type="EMBL" id="JHEG04000001">
    <property type="protein sequence ID" value="KAF3888331.1"/>
    <property type="molecule type" value="Genomic_DNA"/>
</dbReference>
<sequence>MTQLSEPNRTRILPPSPVDPEEVRREREVQQALEERCRPLFERLRSTLRETHPNWFIAIDPDTEDYLLDPTLRGLTQKISQVHTGNSIRMIFRINDTGTCGRLWV</sequence>
<dbReference type="EMBL" id="JHEG02000019">
    <property type="protein sequence ID" value="KIE12769.1"/>
    <property type="molecule type" value="Genomic_DNA"/>
</dbReference>
<keyword evidence="4" id="KW-1185">Reference proteome</keyword>
<proteinExistence type="predicted"/>
<gene>
    <name evidence="3" type="ORF">DA73_0204525</name>
    <name evidence="2" type="ORF">DA73_0400024700</name>
</gene>
<name>A0A0C1R5B8_9CYAN</name>
<organism evidence="3">
    <name type="scientific">Tolypothrix bouteillei VB521301</name>
    <dbReference type="NCBI Taxonomy" id="1479485"/>
    <lineage>
        <taxon>Bacteria</taxon>
        <taxon>Bacillati</taxon>
        <taxon>Cyanobacteriota</taxon>
        <taxon>Cyanophyceae</taxon>
        <taxon>Nostocales</taxon>
        <taxon>Tolypothrichaceae</taxon>
        <taxon>Tolypothrix</taxon>
    </lineage>
</organism>
<evidence type="ECO:0000313" key="2">
    <source>
        <dbReference type="EMBL" id="KAF3888331.1"/>
    </source>
</evidence>
<dbReference type="AlphaFoldDB" id="A0A0C1R5B8"/>
<reference evidence="3" key="1">
    <citation type="journal article" date="2015" name="Genome Announc.">
        <title>Draft Genome Sequence of Tolypothrix boutellei Strain VB521301.</title>
        <authorList>
            <person name="Chandrababunaidu M.M."/>
            <person name="Singh D."/>
            <person name="Sen D."/>
            <person name="Bhan S."/>
            <person name="Das S."/>
            <person name="Gupta A."/>
            <person name="Adhikary S.P."/>
            <person name="Tripathy S."/>
        </authorList>
    </citation>
    <scope>NUCLEOTIDE SEQUENCE</scope>
    <source>
        <strain evidence="3">VB521301</strain>
    </source>
</reference>
<evidence type="ECO:0000313" key="3">
    <source>
        <dbReference type="EMBL" id="KIE12769.1"/>
    </source>
</evidence>
<dbReference type="STRING" id="1479485.DA73_0204525"/>
<dbReference type="OrthoDB" id="514289at2"/>
<dbReference type="Proteomes" id="UP000029738">
    <property type="component" value="Unassembled WGS sequence"/>
</dbReference>
<protein>
    <submittedName>
        <fullName evidence="3">Uncharacterized protein</fullName>
    </submittedName>
</protein>
<accession>A0A0C1R5B8</accession>